<accession>A0A565BR16</accession>
<dbReference type="Proteomes" id="UP000489600">
    <property type="component" value="Unassembled WGS sequence"/>
</dbReference>
<evidence type="ECO:0000313" key="2">
    <source>
        <dbReference type="Proteomes" id="UP000489600"/>
    </source>
</evidence>
<keyword evidence="2" id="KW-1185">Reference proteome</keyword>
<name>A0A565BR16_9BRAS</name>
<sequence length="70" mass="7947">MCKKQFKKTGTADLSLEAMYRTVGDTKDITSVLVPNDAEQRLLSNLLDEMKLFDHELKDDNDRDDAAVDN</sequence>
<protein>
    <submittedName>
        <fullName evidence="1">Uncharacterized protein</fullName>
    </submittedName>
</protein>
<dbReference type="EMBL" id="CABITT030000005">
    <property type="protein sequence ID" value="VVB03819.1"/>
    <property type="molecule type" value="Genomic_DNA"/>
</dbReference>
<dbReference type="AlphaFoldDB" id="A0A565BR16"/>
<evidence type="ECO:0000313" key="1">
    <source>
        <dbReference type="EMBL" id="VVB03819.1"/>
    </source>
</evidence>
<reference evidence="1" key="1">
    <citation type="submission" date="2019-07" db="EMBL/GenBank/DDBJ databases">
        <authorList>
            <person name="Dittberner H."/>
        </authorList>
    </citation>
    <scope>NUCLEOTIDE SEQUENCE [LARGE SCALE GENOMIC DNA]</scope>
</reference>
<gene>
    <name evidence="1" type="ORF">ANE_LOCUS14263</name>
</gene>
<organism evidence="1 2">
    <name type="scientific">Arabis nemorensis</name>
    <dbReference type="NCBI Taxonomy" id="586526"/>
    <lineage>
        <taxon>Eukaryota</taxon>
        <taxon>Viridiplantae</taxon>
        <taxon>Streptophyta</taxon>
        <taxon>Embryophyta</taxon>
        <taxon>Tracheophyta</taxon>
        <taxon>Spermatophyta</taxon>
        <taxon>Magnoliopsida</taxon>
        <taxon>eudicotyledons</taxon>
        <taxon>Gunneridae</taxon>
        <taxon>Pentapetalae</taxon>
        <taxon>rosids</taxon>
        <taxon>malvids</taxon>
        <taxon>Brassicales</taxon>
        <taxon>Brassicaceae</taxon>
        <taxon>Arabideae</taxon>
        <taxon>Arabis</taxon>
    </lineage>
</organism>
<proteinExistence type="predicted"/>
<dbReference type="OrthoDB" id="1109756at2759"/>
<comment type="caution">
    <text evidence="1">The sequence shown here is derived from an EMBL/GenBank/DDBJ whole genome shotgun (WGS) entry which is preliminary data.</text>
</comment>